<dbReference type="GO" id="GO:0032259">
    <property type="term" value="P:methylation"/>
    <property type="evidence" value="ECO:0007669"/>
    <property type="project" value="UniProtKB-KW"/>
</dbReference>
<proteinExistence type="inferred from homology"/>
<evidence type="ECO:0000256" key="6">
    <source>
        <dbReference type="RuleBase" id="RU003960"/>
    </source>
</evidence>
<dbReference type="Pfam" id="PF00590">
    <property type="entry name" value="TP_methylase"/>
    <property type="match status" value="1"/>
</dbReference>
<organism evidence="7 8">
    <name type="scientific">Corynebacterium anserum</name>
    <dbReference type="NCBI Taxonomy" id="2684406"/>
    <lineage>
        <taxon>Bacteria</taxon>
        <taxon>Bacillati</taxon>
        <taxon>Actinomycetota</taxon>
        <taxon>Actinomycetes</taxon>
        <taxon>Mycobacteriales</taxon>
        <taxon>Corynebacteriaceae</taxon>
        <taxon>Corynebacterium</taxon>
    </lineage>
</organism>
<keyword evidence="8" id="KW-1185">Reference proteome</keyword>
<dbReference type="AlphaFoldDB" id="A0A7G7YNT8"/>
<dbReference type="SUPFAM" id="SSF53790">
    <property type="entry name" value="Tetrapyrrole methylase"/>
    <property type="match status" value="1"/>
</dbReference>
<comment type="similarity">
    <text evidence="6">Belongs to the precorrin methyltransferase family.</text>
</comment>
<dbReference type="InterPro" id="IPR000878">
    <property type="entry name" value="4pyrrol_Mease"/>
</dbReference>
<evidence type="ECO:0000313" key="7">
    <source>
        <dbReference type="EMBL" id="QNH96158.1"/>
    </source>
</evidence>
<name>A0A7G7YNT8_9CORY</name>
<dbReference type="CDD" id="cd11642">
    <property type="entry name" value="SUMT"/>
    <property type="match status" value="1"/>
</dbReference>
<dbReference type="EMBL" id="CP046883">
    <property type="protein sequence ID" value="QNH96158.1"/>
    <property type="molecule type" value="Genomic_DNA"/>
</dbReference>
<dbReference type="InterPro" id="IPR014777">
    <property type="entry name" value="4pyrrole_Mease_sub1"/>
</dbReference>
<accession>A0A7G7YNT8</accession>
<dbReference type="PANTHER" id="PTHR45790">
    <property type="entry name" value="SIROHEME SYNTHASE-RELATED"/>
    <property type="match status" value="1"/>
</dbReference>
<dbReference type="PROSITE" id="PS00840">
    <property type="entry name" value="SUMT_2"/>
    <property type="match status" value="1"/>
</dbReference>
<keyword evidence="2 6" id="KW-0489">Methyltransferase</keyword>
<evidence type="ECO:0000256" key="1">
    <source>
        <dbReference type="ARBA" id="ARBA00012162"/>
    </source>
</evidence>
<keyword evidence="4" id="KW-0949">S-adenosyl-L-methionine</keyword>
<dbReference type="KEGG" id="cans:GP473_05340"/>
<dbReference type="Proteomes" id="UP000515275">
    <property type="component" value="Chromosome"/>
</dbReference>
<evidence type="ECO:0000256" key="4">
    <source>
        <dbReference type="ARBA" id="ARBA00022691"/>
    </source>
</evidence>
<dbReference type="FunFam" id="3.40.1010.10:FF:000001">
    <property type="entry name" value="Siroheme synthase"/>
    <property type="match status" value="1"/>
</dbReference>
<gene>
    <name evidence="7" type="primary">cobA</name>
    <name evidence="7" type="ORF">GP473_05340</name>
</gene>
<evidence type="ECO:0000313" key="8">
    <source>
        <dbReference type="Proteomes" id="UP000515275"/>
    </source>
</evidence>
<keyword evidence="5" id="KW-0627">Porphyrin biosynthesis</keyword>
<keyword evidence="3 6" id="KW-0808">Transferase</keyword>
<dbReference type="InterPro" id="IPR035996">
    <property type="entry name" value="4pyrrol_Methylase_sf"/>
</dbReference>
<dbReference type="GO" id="GO:0004851">
    <property type="term" value="F:uroporphyrin-III C-methyltransferase activity"/>
    <property type="evidence" value="ECO:0007669"/>
    <property type="project" value="UniProtKB-EC"/>
</dbReference>
<dbReference type="NCBIfam" id="TIGR01469">
    <property type="entry name" value="cobA_cysG_Cterm"/>
    <property type="match status" value="1"/>
</dbReference>
<dbReference type="InterPro" id="IPR006366">
    <property type="entry name" value="CobA/CysG_C"/>
</dbReference>
<sequence>MTLRLSNLTVFVLNSPSSAVVAQRLESQGAVTVVGEASSFLNDANPARFALAVIPGDVASAMVEQVIDHASEWGIPVDDQRGQDVDQQFRGGQGIVTLVGGGPGHPDLITIAGARALAEADVILTDHLGPYSLAEEAARNGAEIIDVSKLPYGKQVAQERTNAMLVEKATMGKNVVRLKGGDSFIFGRGYEEWAELAAAGIPVRVIPGVTSATSAPAVAGFSLTHRGLNHDVTLVSGHVPPGNPKSTTNWEALAQMTGSLILIMAVKNAAAIAEVLMETKGGRAPSTPVAIVESASMSEQRVTTCDLGELAEVVEREGVKPPAIFVIGEAAGKRMELA</sequence>
<dbReference type="EC" id="2.1.1.107" evidence="1"/>
<dbReference type="InterPro" id="IPR003043">
    <property type="entry name" value="Uropor_MeTrfase_CS"/>
</dbReference>
<dbReference type="Gene3D" id="3.40.1010.10">
    <property type="entry name" value="Cobalt-precorrin-4 Transmethylase, Domain 1"/>
    <property type="match status" value="1"/>
</dbReference>
<dbReference type="RefSeq" id="WP_185769903.1">
    <property type="nucleotide sequence ID" value="NZ_CP046883.1"/>
</dbReference>
<dbReference type="InterPro" id="IPR050161">
    <property type="entry name" value="Siro_Cobalamin_biosynth"/>
</dbReference>
<evidence type="ECO:0000256" key="2">
    <source>
        <dbReference type="ARBA" id="ARBA00022603"/>
    </source>
</evidence>
<dbReference type="PANTHER" id="PTHR45790:SF3">
    <property type="entry name" value="S-ADENOSYL-L-METHIONINE-DEPENDENT UROPORPHYRINOGEN III METHYLTRANSFERASE, CHLOROPLASTIC"/>
    <property type="match status" value="1"/>
</dbReference>
<evidence type="ECO:0000256" key="3">
    <source>
        <dbReference type="ARBA" id="ARBA00022679"/>
    </source>
</evidence>
<reference evidence="7 8" key="1">
    <citation type="submission" date="2019-12" db="EMBL/GenBank/DDBJ databases">
        <title>Corynebacterium sp. nov., isolated from feces of the Anser Albifrons in China.</title>
        <authorList>
            <person name="Liu Q."/>
        </authorList>
    </citation>
    <scope>NUCLEOTIDE SEQUENCE [LARGE SCALE GENOMIC DNA]</scope>
    <source>
        <strain evidence="7 8">23H37-10</strain>
    </source>
</reference>
<dbReference type="GO" id="GO:0019354">
    <property type="term" value="P:siroheme biosynthetic process"/>
    <property type="evidence" value="ECO:0007669"/>
    <property type="project" value="InterPro"/>
</dbReference>
<dbReference type="NCBIfam" id="NF004790">
    <property type="entry name" value="PRK06136.1"/>
    <property type="match status" value="1"/>
</dbReference>
<evidence type="ECO:0000256" key="5">
    <source>
        <dbReference type="ARBA" id="ARBA00023244"/>
    </source>
</evidence>
<protein>
    <recommendedName>
        <fullName evidence="1">uroporphyrinogen-III C-methyltransferase</fullName>
        <ecNumber evidence="1">2.1.1.107</ecNumber>
    </recommendedName>
</protein>
<dbReference type="InterPro" id="IPR014776">
    <property type="entry name" value="4pyrrole_Mease_sub2"/>
</dbReference>
<dbReference type="Gene3D" id="3.30.950.10">
    <property type="entry name" value="Methyltransferase, Cobalt-precorrin-4 Transmethylase, Domain 2"/>
    <property type="match status" value="1"/>
</dbReference>